<dbReference type="InterPro" id="IPR050194">
    <property type="entry name" value="Glycosyltransferase_grp1"/>
</dbReference>
<name>A0A8J3EWA7_9BACI</name>
<dbReference type="Proteomes" id="UP000626244">
    <property type="component" value="Unassembled WGS sequence"/>
</dbReference>
<accession>A0A8J3EWA7</accession>
<evidence type="ECO:0000259" key="1">
    <source>
        <dbReference type="Pfam" id="PF00534"/>
    </source>
</evidence>
<evidence type="ECO:0000313" key="3">
    <source>
        <dbReference type="EMBL" id="GGI09951.1"/>
    </source>
</evidence>
<dbReference type="PANTHER" id="PTHR45947:SF3">
    <property type="entry name" value="SULFOQUINOVOSYL TRANSFERASE SQD2"/>
    <property type="match status" value="1"/>
</dbReference>
<dbReference type="Gene3D" id="3.40.50.2000">
    <property type="entry name" value="Glycogen Phosphorylase B"/>
    <property type="match status" value="2"/>
</dbReference>
<dbReference type="InterPro" id="IPR001296">
    <property type="entry name" value="Glyco_trans_1"/>
</dbReference>
<dbReference type="InterPro" id="IPR028098">
    <property type="entry name" value="Glyco_trans_4-like_N"/>
</dbReference>
<dbReference type="PANTHER" id="PTHR45947">
    <property type="entry name" value="SULFOQUINOVOSYL TRANSFERASE SQD2"/>
    <property type="match status" value="1"/>
</dbReference>
<feature type="domain" description="Glycosyltransferase subfamily 4-like N-terminal" evidence="2">
    <location>
        <begin position="14"/>
        <end position="177"/>
    </location>
</feature>
<dbReference type="GO" id="GO:0016758">
    <property type="term" value="F:hexosyltransferase activity"/>
    <property type="evidence" value="ECO:0007669"/>
    <property type="project" value="TreeGrafter"/>
</dbReference>
<evidence type="ECO:0000259" key="2">
    <source>
        <dbReference type="Pfam" id="PF13439"/>
    </source>
</evidence>
<proteinExistence type="predicted"/>
<dbReference type="RefSeq" id="WP_088002514.1">
    <property type="nucleotide sequence ID" value="NZ_BMHB01000001.1"/>
</dbReference>
<keyword evidence="3" id="KW-0808">Transferase</keyword>
<dbReference type="Pfam" id="PF00534">
    <property type="entry name" value="Glycos_transf_1"/>
    <property type="match status" value="1"/>
</dbReference>
<dbReference type="SUPFAM" id="SSF53756">
    <property type="entry name" value="UDP-Glycosyltransferase/glycogen phosphorylase"/>
    <property type="match status" value="1"/>
</dbReference>
<feature type="domain" description="Glycosyl transferase family 1" evidence="1">
    <location>
        <begin position="184"/>
        <end position="349"/>
    </location>
</feature>
<dbReference type="EMBL" id="BMHB01000001">
    <property type="protein sequence ID" value="GGI09951.1"/>
    <property type="molecule type" value="Genomic_DNA"/>
</dbReference>
<sequence>MKIAIFTDTYVPQVNGVAKTLNRFTNYLNENGHSFHVFSPEDCGAGSTENVTRLKSVPFKIYPECKISLPNFSKIKNKLKEFNPDIIHVATPFTIGLCGLQIAKKLNIPLVASYHTNFDHYLHYYKLTYLESFLWKYLDWFHRPTKKIFVPSKDTLHHLNTKGFNNLSVWTHGVDCSLFKPAEDQEKIKQKYNITSKYTICFVGRIAPEKDLDTLTNIMKYSKQRFGNQLTWVIVGDGPKKEEMMKKTGTNQIIYTGYLQKNELAEIYSVSDVMVFPSDTETFGNVVLESMACGTPVIGANAGGVKNIIRDYSTGILCEPKNTLSFCRAIEDCLQQTNMLNRMSKKARDYALTQDWNSILSALILEYEEIVTPPLSPMLFTQKA</sequence>
<dbReference type="Pfam" id="PF13439">
    <property type="entry name" value="Glyco_transf_4"/>
    <property type="match status" value="1"/>
</dbReference>
<protein>
    <submittedName>
        <fullName evidence="3">Glycosyl transferase</fullName>
    </submittedName>
</protein>
<gene>
    <name evidence="3" type="ORF">GCM10007380_00350</name>
</gene>
<keyword evidence="4" id="KW-1185">Reference proteome</keyword>
<organism evidence="3 4">
    <name type="scientific">Gottfriedia solisilvae</name>
    <dbReference type="NCBI Taxonomy" id="1516104"/>
    <lineage>
        <taxon>Bacteria</taxon>
        <taxon>Bacillati</taxon>
        <taxon>Bacillota</taxon>
        <taxon>Bacilli</taxon>
        <taxon>Bacillales</taxon>
        <taxon>Bacillaceae</taxon>
        <taxon>Gottfriedia</taxon>
    </lineage>
</organism>
<dbReference type="CDD" id="cd03814">
    <property type="entry name" value="GT4-like"/>
    <property type="match status" value="1"/>
</dbReference>
<reference evidence="4" key="1">
    <citation type="journal article" date="2019" name="Int. J. Syst. Evol. Microbiol.">
        <title>The Global Catalogue of Microorganisms (GCM) 10K type strain sequencing project: providing services to taxonomists for standard genome sequencing and annotation.</title>
        <authorList>
            <consortium name="The Broad Institute Genomics Platform"/>
            <consortium name="The Broad Institute Genome Sequencing Center for Infectious Disease"/>
            <person name="Wu L."/>
            <person name="Ma J."/>
        </authorList>
    </citation>
    <scope>NUCLEOTIDE SEQUENCE [LARGE SCALE GENOMIC DNA]</scope>
    <source>
        <strain evidence="4">CGMCC 1.14993</strain>
    </source>
</reference>
<dbReference type="OrthoDB" id="9802525at2"/>
<dbReference type="AlphaFoldDB" id="A0A8J3EWA7"/>
<evidence type="ECO:0000313" key="4">
    <source>
        <dbReference type="Proteomes" id="UP000626244"/>
    </source>
</evidence>
<comment type="caution">
    <text evidence="3">The sequence shown here is derived from an EMBL/GenBank/DDBJ whole genome shotgun (WGS) entry which is preliminary data.</text>
</comment>